<name>A0A1Z3HU73_9CYAN</name>
<sequence length="189" mass="20446">MSTSPPTDTFAFGDDSAHNQAALEELASAIAFGQGADTITLLLVRCNYGRLCDRMVAALLTKLESEALQGAVHVLRLQAHDHNLYGLVQATTEEQRPGAVLVLGTEAVDSLEVLLVEMNKRREEFRRDFPFPLVLWFTDDGYRQLSHHANDFESIAGGENHRVSSGRGDSGPAVAAGGPAHVCRPPGPR</sequence>
<dbReference type="Proteomes" id="UP000191901">
    <property type="component" value="Chromosome"/>
</dbReference>
<protein>
    <submittedName>
        <fullName evidence="2">Uncharacterized protein</fullName>
    </submittedName>
</protein>
<proteinExistence type="predicted"/>
<organism evidence="2 3">
    <name type="scientific">Halomicronema hongdechloris C2206</name>
    <dbReference type="NCBI Taxonomy" id="1641165"/>
    <lineage>
        <taxon>Bacteria</taxon>
        <taxon>Bacillati</taxon>
        <taxon>Cyanobacteriota</taxon>
        <taxon>Cyanophyceae</taxon>
        <taxon>Nodosilineales</taxon>
        <taxon>Nodosilineaceae</taxon>
        <taxon>Halomicronema</taxon>
    </lineage>
</organism>
<evidence type="ECO:0000313" key="3">
    <source>
        <dbReference type="Proteomes" id="UP000191901"/>
    </source>
</evidence>
<dbReference type="EMBL" id="CP021983">
    <property type="protein sequence ID" value="ASC73870.1"/>
    <property type="molecule type" value="Genomic_DNA"/>
</dbReference>
<dbReference type="KEGG" id="hhg:XM38_048440"/>
<gene>
    <name evidence="2" type="ORF">XM38_048440</name>
</gene>
<keyword evidence="3" id="KW-1185">Reference proteome</keyword>
<dbReference type="STRING" id="1641165.XM38_18770"/>
<dbReference type="RefSeq" id="WP_088431187.1">
    <property type="nucleotide sequence ID" value="NZ_CP021983.2"/>
</dbReference>
<reference evidence="2 3" key="1">
    <citation type="journal article" date="2016" name="Biochim. Biophys. Acta">
        <title>Characterization of red-shifted phycobilisomes isolated from the chlorophyll f-containing cyanobacterium Halomicronema hongdechloris.</title>
        <authorList>
            <person name="Li Y."/>
            <person name="Lin Y."/>
            <person name="Garvey C.J."/>
            <person name="Birch D."/>
            <person name="Corkery R.W."/>
            <person name="Loughlin P.C."/>
            <person name="Scheer H."/>
            <person name="Willows R.D."/>
            <person name="Chen M."/>
        </authorList>
    </citation>
    <scope>NUCLEOTIDE SEQUENCE [LARGE SCALE GENOMIC DNA]</scope>
    <source>
        <strain evidence="2 3">C2206</strain>
    </source>
</reference>
<feature type="region of interest" description="Disordered" evidence="1">
    <location>
        <begin position="156"/>
        <end position="189"/>
    </location>
</feature>
<dbReference type="AlphaFoldDB" id="A0A1Z3HU73"/>
<evidence type="ECO:0000256" key="1">
    <source>
        <dbReference type="SAM" id="MobiDB-lite"/>
    </source>
</evidence>
<feature type="compositionally biased region" description="Low complexity" evidence="1">
    <location>
        <begin position="171"/>
        <end position="180"/>
    </location>
</feature>
<accession>A0A1Z3HU73</accession>
<evidence type="ECO:0000313" key="2">
    <source>
        <dbReference type="EMBL" id="ASC73870.1"/>
    </source>
</evidence>